<proteinExistence type="inferred from homology"/>
<dbReference type="AlphaFoldDB" id="A0A5J5FBE5"/>
<dbReference type="EMBL" id="VXIS01000001">
    <property type="protein sequence ID" value="KAA8914975.1"/>
    <property type="molecule type" value="Genomic_DNA"/>
</dbReference>
<reference evidence="10 11" key="1">
    <citation type="submission" date="2019-09" db="EMBL/GenBank/DDBJ databases">
        <title>Draft genome of the ectomycorrhizal ascomycete Sphaerosporella brunnea.</title>
        <authorList>
            <consortium name="DOE Joint Genome Institute"/>
            <person name="Benucci G.M."/>
            <person name="Marozzi G."/>
            <person name="Antonielli L."/>
            <person name="Sanchez S."/>
            <person name="Marco P."/>
            <person name="Wang X."/>
            <person name="Falini L.B."/>
            <person name="Barry K."/>
            <person name="Haridas S."/>
            <person name="Lipzen A."/>
            <person name="Labutti K."/>
            <person name="Grigoriev I.V."/>
            <person name="Murat C."/>
            <person name="Martin F."/>
            <person name="Albertini E."/>
            <person name="Donnini D."/>
            <person name="Bonito G."/>
        </authorList>
    </citation>
    <scope>NUCLEOTIDE SEQUENCE [LARGE SCALE GENOMIC DNA]</scope>
    <source>
        <strain evidence="10 11">Sb_GMNB300</strain>
    </source>
</reference>
<keyword evidence="4" id="KW-0227">DNA damage</keyword>
<sequence length="792" mass="86550">MPGPPAKKRRTNDDEDGAPAQPKTRTRRAAPKPKAVANPKPPEDPKLPKRRTAKKKMTGKYTALHQFFGVPPGEGFPAPTASGSTTTASQNEDANDLIEDSDGGIARPPPGRPQQEHKSGKANTLEPHFVVSKPGVAMRFTSSPTEKGVRSSSFSTRVPSPAVAVMESKQEDKATVTDVPPCILTQPSDPRTWVERYEPRTVDELALNKTKVKEVRVMLEDMLDGSSRKRILVLTGPAGVGKTATVNALAKELGVEILEWRNPTSFVGGREYGEEGAFAAGFSGLFEEFLSRAGTFGCLELVSSTGIASSSPSSHSDLEAKKFIVIEDFPNTLFTSSAAPLESFRKTLKYYLAVPSTTTLPPLILIITETASVSGPNSFTAHRLLSPEILHHPLVKEIPFNKIAPSYMFKALSAIVNREALTSGRTFGPSKGVLDALSTSGDIRSAIMGLEFLSMNSGLSNTGFTERISQSRRRGKPEERPLTSAEKALVTAVTQRENSFGLFHALGKVLYNKRYGDDVDDPYVPPQIHPPLPDLPYHARAARIDLETLIDDTGTDPQTFIAGLHENYLLSCNPGGVARLPTSDEDVIDTVINCIDNFSDADLLSSPRFSYDTATDTAGIRADEISFHTAVRGTLLSLPSPVRRFLEPKGGANKMFFPTSARLWRPQQEVDEVVEWYVAKDRARGACRGGKMEVLLERMPYLALVERRKIWRKSAGVDLQTRKALERTTAFKGVGGRSEEVVDEPDEEEVDNARGKWRREAKMAGGWFEEVGAGMVGVESLVLSDDDIEDDW</sequence>
<dbReference type="GO" id="GO:0000077">
    <property type="term" value="P:DNA damage checkpoint signaling"/>
    <property type="evidence" value="ECO:0007669"/>
    <property type="project" value="TreeGrafter"/>
</dbReference>
<evidence type="ECO:0000313" key="11">
    <source>
        <dbReference type="Proteomes" id="UP000326924"/>
    </source>
</evidence>
<comment type="subcellular location">
    <subcellularLocation>
        <location evidence="1">Nucleus</location>
    </subcellularLocation>
</comment>
<evidence type="ECO:0000256" key="4">
    <source>
        <dbReference type="ARBA" id="ARBA00022763"/>
    </source>
</evidence>
<comment type="caution">
    <text evidence="10">The sequence shown here is derived from an EMBL/GenBank/DDBJ whole genome shotgun (WGS) entry which is preliminary data.</text>
</comment>
<feature type="domain" description="Checkpoint protein RAD24-like helical bundle" evidence="9">
    <location>
        <begin position="497"/>
        <end position="613"/>
    </location>
</feature>
<accession>A0A5J5FBE5</accession>
<comment type="similarity">
    <text evidence="2">Belongs to the rad17/RAD24 family.</text>
</comment>
<evidence type="ECO:0000256" key="3">
    <source>
        <dbReference type="ARBA" id="ARBA00022741"/>
    </source>
</evidence>
<dbReference type="GO" id="GO:0006281">
    <property type="term" value="P:DNA repair"/>
    <property type="evidence" value="ECO:0007669"/>
    <property type="project" value="InterPro"/>
</dbReference>
<feature type="compositionally biased region" description="Basic residues" evidence="8">
    <location>
        <begin position="1"/>
        <end position="10"/>
    </location>
</feature>
<protein>
    <submittedName>
        <fullName evidence="10">Rad17 cell cycle checkpoint protein-domain-containing protein</fullName>
    </submittedName>
</protein>
<organism evidence="10 11">
    <name type="scientific">Sphaerosporella brunnea</name>
    <dbReference type="NCBI Taxonomy" id="1250544"/>
    <lineage>
        <taxon>Eukaryota</taxon>
        <taxon>Fungi</taxon>
        <taxon>Dikarya</taxon>
        <taxon>Ascomycota</taxon>
        <taxon>Pezizomycotina</taxon>
        <taxon>Pezizomycetes</taxon>
        <taxon>Pezizales</taxon>
        <taxon>Pyronemataceae</taxon>
        <taxon>Sphaerosporella</taxon>
    </lineage>
</organism>
<keyword evidence="6" id="KW-0539">Nucleus</keyword>
<feature type="compositionally biased region" description="Low complexity" evidence="8">
    <location>
        <begin position="77"/>
        <end position="89"/>
    </location>
</feature>
<keyword evidence="11" id="KW-1185">Reference proteome</keyword>
<dbReference type="SUPFAM" id="SSF52540">
    <property type="entry name" value="P-loop containing nucleoside triphosphate hydrolases"/>
    <property type="match status" value="1"/>
</dbReference>
<dbReference type="Proteomes" id="UP000326924">
    <property type="component" value="Unassembled WGS sequence"/>
</dbReference>
<feature type="region of interest" description="Disordered" evidence="8">
    <location>
        <begin position="1"/>
        <end position="129"/>
    </location>
</feature>
<evidence type="ECO:0000256" key="6">
    <source>
        <dbReference type="ARBA" id="ARBA00023242"/>
    </source>
</evidence>
<dbReference type="InParanoid" id="A0A5J5FBE5"/>
<evidence type="ECO:0000256" key="2">
    <source>
        <dbReference type="ARBA" id="ARBA00006168"/>
    </source>
</evidence>
<dbReference type="GO" id="GO:0003689">
    <property type="term" value="F:DNA clamp loader activity"/>
    <property type="evidence" value="ECO:0007669"/>
    <property type="project" value="TreeGrafter"/>
</dbReference>
<dbReference type="GO" id="GO:0003682">
    <property type="term" value="F:chromatin binding"/>
    <property type="evidence" value="ECO:0007669"/>
    <property type="project" value="TreeGrafter"/>
</dbReference>
<dbReference type="Pfam" id="PF25812">
    <property type="entry name" value="RAD24_helical"/>
    <property type="match status" value="1"/>
</dbReference>
<dbReference type="PANTHER" id="PTHR12172">
    <property type="entry name" value="CELL CYCLE CHECKPOINT PROTEIN RAD17"/>
    <property type="match status" value="1"/>
</dbReference>
<dbReference type="InterPro" id="IPR004582">
    <property type="entry name" value="Checkpoint_prot_Rad17_Rad24"/>
</dbReference>
<feature type="region of interest" description="Disordered" evidence="8">
    <location>
        <begin position="463"/>
        <end position="483"/>
    </location>
</feature>
<dbReference type="InterPro" id="IPR057927">
    <property type="entry name" value="RAD24-like_helical"/>
</dbReference>
<evidence type="ECO:0000256" key="1">
    <source>
        <dbReference type="ARBA" id="ARBA00004123"/>
    </source>
</evidence>
<feature type="compositionally biased region" description="Acidic residues" evidence="8">
    <location>
        <begin position="93"/>
        <end position="102"/>
    </location>
</feature>
<evidence type="ECO:0000313" key="10">
    <source>
        <dbReference type="EMBL" id="KAA8914975.1"/>
    </source>
</evidence>
<evidence type="ECO:0000256" key="8">
    <source>
        <dbReference type="SAM" id="MobiDB-lite"/>
    </source>
</evidence>
<keyword evidence="5" id="KW-0067">ATP-binding</keyword>
<evidence type="ECO:0000259" key="9">
    <source>
        <dbReference type="Pfam" id="PF25812"/>
    </source>
</evidence>
<dbReference type="InterPro" id="IPR027417">
    <property type="entry name" value="P-loop_NTPase"/>
</dbReference>
<keyword evidence="3" id="KW-0547">Nucleotide-binding</keyword>
<dbReference type="GO" id="GO:0005524">
    <property type="term" value="F:ATP binding"/>
    <property type="evidence" value="ECO:0007669"/>
    <property type="project" value="UniProtKB-KW"/>
</dbReference>
<evidence type="ECO:0000256" key="7">
    <source>
        <dbReference type="ARBA" id="ARBA00023306"/>
    </source>
</evidence>
<evidence type="ECO:0000256" key="5">
    <source>
        <dbReference type="ARBA" id="ARBA00022840"/>
    </source>
</evidence>
<dbReference type="GO" id="GO:0005634">
    <property type="term" value="C:nucleus"/>
    <property type="evidence" value="ECO:0007669"/>
    <property type="project" value="UniProtKB-SubCell"/>
</dbReference>
<dbReference type="Gene3D" id="3.40.50.300">
    <property type="entry name" value="P-loop containing nucleotide triphosphate hydrolases"/>
    <property type="match status" value="1"/>
</dbReference>
<dbReference type="Pfam" id="PF03215">
    <property type="entry name" value="Rad17"/>
    <property type="match status" value="1"/>
</dbReference>
<keyword evidence="7" id="KW-0131">Cell cycle</keyword>
<dbReference type="PANTHER" id="PTHR12172:SF0">
    <property type="entry name" value="CELL CYCLE CHECKPOINT PROTEIN RAD17"/>
    <property type="match status" value="1"/>
</dbReference>
<feature type="compositionally biased region" description="Basic residues" evidence="8">
    <location>
        <begin position="48"/>
        <end position="58"/>
    </location>
</feature>
<dbReference type="GO" id="GO:0033314">
    <property type="term" value="P:mitotic DNA replication checkpoint signaling"/>
    <property type="evidence" value="ECO:0007669"/>
    <property type="project" value="TreeGrafter"/>
</dbReference>
<gene>
    <name evidence="10" type="ORF">FN846DRAFT_818</name>
</gene>
<name>A0A5J5FBE5_9PEZI</name>
<dbReference type="OrthoDB" id="10265971at2759"/>